<comment type="caution">
    <text evidence="2">The sequence shown here is derived from an EMBL/GenBank/DDBJ whole genome shotgun (WGS) entry which is preliminary data.</text>
</comment>
<dbReference type="Proteomes" id="UP001428341">
    <property type="component" value="Unassembled WGS sequence"/>
</dbReference>
<reference evidence="2 3" key="1">
    <citation type="submission" date="2024-05" db="EMBL/GenBank/DDBJ databases">
        <title>Haplotype-resolved chromosome-level genome assembly of Huyou (Citrus changshanensis).</title>
        <authorList>
            <person name="Miao C."/>
            <person name="Chen W."/>
            <person name="Wu Y."/>
            <person name="Wang L."/>
            <person name="Zhao S."/>
            <person name="Grierson D."/>
            <person name="Xu C."/>
            <person name="Chen K."/>
        </authorList>
    </citation>
    <scope>NUCLEOTIDE SEQUENCE [LARGE SCALE GENOMIC DNA]</scope>
    <source>
        <strain evidence="2">01-14</strain>
        <tissue evidence="2">Leaf</tissue>
    </source>
</reference>
<dbReference type="PANTHER" id="PTHR46136">
    <property type="entry name" value="TRANSCRIPTION FACTOR GTE8"/>
    <property type="match status" value="1"/>
</dbReference>
<protein>
    <submittedName>
        <fullName evidence="2">Uncharacterized protein</fullName>
    </submittedName>
</protein>
<gene>
    <name evidence="2" type="ORF">WN944_020129</name>
</gene>
<dbReference type="PANTHER" id="PTHR46136:SF19">
    <property type="entry name" value="TRANSCRIPTION FACTOR GTE12"/>
    <property type="match status" value="1"/>
</dbReference>
<evidence type="ECO:0000313" key="3">
    <source>
        <dbReference type="Proteomes" id="UP001428341"/>
    </source>
</evidence>
<evidence type="ECO:0000313" key="2">
    <source>
        <dbReference type="EMBL" id="KAK9188724.1"/>
    </source>
</evidence>
<keyword evidence="3" id="KW-1185">Reference proteome</keyword>
<sequence>MMLAQTLPPLPLHPATFGKRSCSIHPHDDETIKKKKLKTASLTSTGCGTDVVDRAAMLKLRFADIISKAQNRVHDREDEEAAARRKKVRIEAQRKAARLELENMEKNAILEADDNFLAIKQLEDLAGCSFGFVIDPKISEDGDDDDSKVTMCVFRGGQHWNPLEKIIGLTIKGHQDKREREMPVMKKLQEIPYHRCEREEEYKAHSTTGSRRLLQLQSQRQAARLELDKIENSADIQDNLKSFRQLQELAGCSLSFMIDPSLDDDDAAKVMMGAFQGTRFWNPLEKIGLRLKD</sequence>
<name>A0AAP0M1B3_9ROSI</name>
<keyword evidence="1" id="KW-0175">Coiled coil</keyword>
<proteinExistence type="predicted"/>
<accession>A0AAP0M1B3</accession>
<evidence type="ECO:0000256" key="1">
    <source>
        <dbReference type="SAM" id="Coils"/>
    </source>
</evidence>
<dbReference type="InterPro" id="IPR052442">
    <property type="entry name" value="Env_Response_Regulator"/>
</dbReference>
<dbReference type="AlphaFoldDB" id="A0AAP0M1B3"/>
<organism evidence="2 3">
    <name type="scientific">Citrus x changshan-huyou</name>
    <dbReference type="NCBI Taxonomy" id="2935761"/>
    <lineage>
        <taxon>Eukaryota</taxon>
        <taxon>Viridiplantae</taxon>
        <taxon>Streptophyta</taxon>
        <taxon>Embryophyta</taxon>
        <taxon>Tracheophyta</taxon>
        <taxon>Spermatophyta</taxon>
        <taxon>Magnoliopsida</taxon>
        <taxon>eudicotyledons</taxon>
        <taxon>Gunneridae</taxon>
        <taxon>Pentapetalae</taxon>
        <taxon>rosids</taxon>
        <taxon>malvids</taxon>
        <taxon>Sapindales</taxon>
        <taxon>Rutaceae</taxon>
        <taxon>Aurantioideae</taxon>
        <taxon>Citrus</taxon>
    </lineage>
</organism>
<feature type="coiled-coil region" evidence="1">
    <location>
        <begin position="66"/>
        <end position="107"/>
    </location>
</feature>
<dbReference type="EMBL" id="JBCGBO010000007">
    <property type="protein sequence ID" value="KAK9188724.1"/>
    <property type="molecule type" value="Genomic_DNA"/>
</dbReference>